<evidence type="ECO:0000313" key="2">
    <source>
        <dbReference type="Proteomes" id="UP000314294"/>
    </source>
</evidence>
<proteinExistence type="predicted"/>
<keyword evidence="2" id="KW-1185">Reference proteome</keyword>
<name>A0A4Z2G606_9TELE</name>
<evidence type="ECO:0000313" key="1">
    <source>
        <dbReference type="EMBL" id="TNN48303.1"/>
    </source>
</evidence>
<dbReference type="EMBL" id="SRLO01000703">
    <property type="protein sequence ID" value="TNN48303.1"/>
    <property type="molecule type" value="Genomic_DNA"/>
</dbReference>
<dbReference type="AlphaFoldDB" id="A0A4Z2G606"/>
<protein>
    <submittedName>
        <fullName evidence="1">Uncharacterized protein</fullName>
    </submittedName>
</protein>
<organism evidence="1 2">
    <name type="scientific">Liparis tanakae</name>
    <name type="common">Tanaka's snailfish</name>
    <dbReference type="NCBI Taxonomy" id="230148"/>
    <lineage>
        <taxon>Eukaryota</taxon>
        <taxon>Metazoa</taxon>
        <taxon>Chordata</taxon>
        <taxon>Craniata</taxon>
        <taxon>Vertebrata</taxon>
        <taxon>Euteleostomi</taxon>
        <taxon>Actinopterygii</taxon>
        <taxon>Neopterygii</taxon>
        <taxon>Teleostei</taxon>
        <taxon>Neoteleostei</taxon>
        <taxon>Acanthomorphata</taxon>
        <taxon>Eupercaria</taxon>
        <taxon>Perciformes</taxon>
        <taxon>Cottioidei</taxon>
        <taxon>Cottales</taxon>
        <taxon>Liparidae</taxon>
        <taxon>Liparis</taxon>
    </lineage>
</organism>
<gene>
    <name evidence="1" type="ORF">EYF80_041513</name>
</gene>
<reference evidence="1 2" key="1">
    <citation type="submission" date="2019-03" db="EMBL/GenBank/DDBJ databases">
        <title>First draft genome of Liparis tanakae, snailfish: a comprehensive survey of snailfish specific genes.</title>
        <authorList>
            <person name="Kim W."/>
            <person name="Song I."/>
            <person name="Jeong J.-H."/>
            <person name="Kim D."/>
            <person name="Kim S."/>
            <person name="Ryu S."/>
            <person name="Song J.Y."/>
            <person name="Lee S.K."/>
        </authorList>
    </citation>
    <scope>NUCLEOTIDE SEQUENCE [LARGE SCALE GENOMIC DNA]</scope>
    <source>
        <tissue evidence="1">Muscle</tissue>
    </source>
</reference>
<comment type="caution">
    <text evidence="1">The sequence shown here is derived from an EMBL/GenBank/DDBJ whole genome shotgun (WGS) entry which is preliminary data.</text>
</comment>
<dbReference type="Proteomes" id="UP000314294">
    <property type="component" value="Unassembled WGS sequence"/>
</dbReference>
<accession>A0A4Z2G606</accession>
<sequence>MSALSMVLKSFHSSRGGQMKTNSGCRNQTSLLQPKGIFVHVRRLQTRECTHMRAIVLKRLHPPRIPAEPSQVTAL</sequence>